<evidence type="ECO:0000256" key="2">
    <source>
        <dbReference type="ARBA" id="ARBA00022679"/>
    </source>
</evidence>
<gene>
    <name evidence="3" type="ORF">IAD20_00585</name>
</gene>
<reference evidence="3" key="2">
    <citation type="journal article" date="2021" name="PeerJ">
        <title>Extensive microbial diversity within the chicken gut microbiome revealed by metagenomics and culture.</title>
        <authorList>
            <person name="Gilroy R."/>
            <person name="Ravi A."/>
            <person name="Getino M."/>
            <person name="Pursley I."/>
            <person name="Horton D.L."/>
            <person name="Alikhan N.F."/>
            <person name="Baker D."/>
            <person name="Gharbi K."/>
            <person name="Hall N."/>
            <person name="Watson M."/>
            <person name="Adriaenssens E.M."/>
            <person name="Foster-Nyarko E."/>
            <person name="Jarju S."/>
            <person name="Secka A."/>
            <person name="Antonio M."/>
            <person name="Oren A."/>
            <person name="Chaudhuri R.R."/>
            <person name="La Ragione R."/>
            <person name="Hildebrand F."/>
            <person name="Pallen M.J."/>
        </authorList>
    </citation>
    <scope>NUCLEOTIDE SEQUENCE</scope>
    <source>
        <strain evidence="3">ChiW3-316</strain>
    </source>
</reference>
<dbReference type="GO" id="GO:0008374">
    <property type="term" value="F:O-acyltransferase activity"/>
    <property type="evidence" value="ECO:0007669"/>
    <property type="project" value="TreeGrafter"/>
</dbReference>
<evidence type="ECO:0000256" key="1">
    <source>
        <dbReference type="ARBA" id="ARBA00007274"/>
    </source>
</evidence>
<dbReference type="Proteomes" id="UP000824107">
    <property type="component" value="Unassembled WGS sequence"/>
</dbReference>
<dbReference type="InterPro" id="IPR051159">
    <property type="entry name" value="Hexapeptide_acetyltransf"/>
</dbReference>
<dbReference type="PANTHER" id="PTHR23416">
    <property type="entry name" value="SIALIC ACID SYNTHASE-RELATED"/>
    <property type="match status" value="1"/>
</dbReference>
<keyword evidence="3" id="KW-0012">Acyltransferase</keyword>
<dbReference type="InterPro" id="IPR011004">
    <property type="entry name" value="Trimer_LpxA-like_sf"/>
</dbReference>
<protein>
    <submittedName>
        <fullName evidence="3">Acyltransferase</fullName>
    </submittedName>
</protein>
<dbReference type="AlphaFoldDB" id="A0A9D1M2P6"/>
<dbReference type="CDD" id="cd04647">
    <property type="entry name" value="LbH_MAT_like"/>
    <property type="match status" value="1"/>
</dbReference>
<dbReference type="Pfam" id="PF00132">
    <property type="entry name" value="Hexapep"/>
    <property type="match status" value="1"/>
</dbReference>
<sequence>MLNHKQKNEIDGLPQFYKNSAIHFSGKNNRIKIGPKVFVKDSKIKLYGDSSLELEEGCYLQGCTFIIRNSHVKFGRCCELMNVKVSAFDGSYLEIGGNSAVTGEWELKDAATVTAKKLWCTWPPLVAAKGGKITMGDCGLADTTIYNTDYHPIYDFDGNIINQDRDVIIEDNVWVGRRTVILKGVTLGNGCILGFGSVVSRSIPPHCIAAGMPAKVVKENVVWAAHDDSDYKKYFPLTSETAADFFTMTKPKDNYENRKIKTSCRLLTRLKLRLALWQSKS</sequence>
<dbReference type="Gene3D" id="2.160.10.10">
    <property type="entry name" value="Hexapeptide repeat proteins"/>
    <property type="match status" value="1"/>
</dbReference>
<comment type="caution">
    <text evidence="3">The sequence shown here is derived from an EMBL/GenBank/DDBJ whole genome shotgun (WGS) entry which is preliminary data.</text>
</comment>
<dbReference type="PANTHER" id="PTHR23416:SF23">
    <property type="entry name" value="ACETYLTRANSFERASE C18B11.09C-RELATED"/>
    <property type="match status" value="1"/>
</dbReference>
<evidence type="ECO:0000313" key="4">
    <source>
        <dbReference type="Proteomes" id="UP000824107"/>
    </source>
</evidence>
<proteinExistence type="inferred from homology"/>
<keyword evidence="2" id="KW-0808">Transferase</keyword>
<reference evidence="3" key="1">
    <citation type="submission" date="2020-10" db="EMBL/GenBank/DDBJ databases">
        <authorList>
            <person name="Gilroy R."/>
        </authorList>
    </citation>
    <scope>NUCLEOTIDE SEQUENCE</scope>
    <source>
        <strain evidence="3">ChiW3-316</strain>
    </source>
</reference>
<evidence type="ECO:0000313" key="3">
    <source>
        <dbReference type="EMBL" id="HIU52560.1"/>
    </source>
</evidence>
<dbReference type="InterPro" id="IPR001451">
    <property type="entry name" value="Hexapep"/>
</dbReference>
<dbReference type="SUPFAM" id="SSF51161">
    <property type="entry name" value="Trimeric LpxA-like enzymes"/>
    <property type="match status" value="1"/>
</dbReference>
<accession>A0A9D1M2P6</accession>
<dbReference type="GO" id="GO:0005829">
    <property type="term" value="C:cytosol"/>
    <property type="evidence" value="ECO:0007669"/>
    <property type="project" value="TreeGrafter"/>
</dbReference>
<dbReference type="EMBL" id="DVNC01000007">
    <property type="protein sequence ID" value="HIU52560.1"/>
    <property type="molecule type" value="Genomic_DNA"/>
</dbReference>
<name>A0A9D1M2P6_9PROT</name>
<organism evidence="3 4">
    <name type="scientific">Candidatus Scatocola faecipullorum</name>
    <dbReference type="NCBI Taxonomy" id="2840917"/>
    <lineage>
        <taxon>Bacteria</taxon>
        <taxon>Pseudomonadati</taxon>
        <taxon>Pseudomonadota</taxon>
        <taxon>Alphaproteobacteria</taxon>
        <taxon>Rhodospirillales</taxon>
        <taxon>Rhodospirillaceae</taxon>
        <taxon>Rhodospirillaceae incertae sedis</taxon>
        <taxon>Candidatus Scatocola</taxon>
    </lineage>
</organism>
<comment type="similarity">
    <text evidence="1">Belongs to the transferase hexapeptide repeat family.</text>
</comment>